<dbReference type="InterPro" id="IPR002502">
    <property type="entry name" value="Amidase_domain"/>
</dbReference>
<evidence type="ECO:0000259" key="4">
    <source>
        <dbReference type="PROSITE" id="PS51781"/>
    </source>
</evidence>
<comment type="caution">
    <text evidence="5">The sequence shown here is derived from an EMBL/GenBank/DDBJ whole genome shotgun (WGS) entry which is preliminary data.</text>
</comment>
<evidence type="ECO:0000256" key="1">
    <source>
        <dbReference type="ARBA" id="ARBA00030881"/>
    </source>
</evidence>
<organism evidence="5 6">
    <name type="scientific">Lentibacillus kimchii</name>
    <dbReference type="NCBI Taxonomy" id="1542911"/>
    <lineage>
        <taxon>Bacteria</taxon>
        <taxon>Bacillati</taxon>
        <taxon>Bacillota</taxon>
        <taxon>Bacilli</taxon>
        <taxon>Bacillales</taxon>
        <taxon>Bacillaceae</taxon>
        <taxon>Lentibacillus</taxon>
    </lineage>
</organism>
<dbReference type="EMBL" id="JBHTGR010000057">
    <property type="protein sequence ID" value="MFC7748295.1"/>
    <property type="molecule type" value="Genomic_DNA"/>
</dbReference>
<gene>
    <name evidence="5" type="ORF">ACFQU8_13975</name>
</gene>
<dbReference type="PROSITE" id="PS51781">
    <property type="entry name" value="SH3B"/>
    <property type="match status" value="1"/>
</dbReference>
<evidence type="ECO:0000256" key="2">
    <source>
        <dbReference type="ARBA" id="ARBA00032390"/>
    </source>
</evidence>
<reference evidence="6" key="1">
    <citation type="journal article" date="2019" name="Int. J. Syst. Evol. Microbiol.">
        <title>The Global Catalogue of Microorganisms (GCM) 10K type strain sequencing project: providing services to taxonomists for standard genome sequencing and annotation.</title>
        <authorList>
            <consortium name="The Broad Institute Genomics Platform"/>
            <consortium name="The Broad Institute Genome Sequencing Center for Infectious Disease"/>
            <person name="Wu L."/>
            <person name="Ma J."/>
        </authorList>
    </citation>
    <scope>NUCLEOTIDE SEQUENCE [LARGE SCALE GENOMIC DNA]</scope>
    <source>
        <strain evidence="6">JCM 30234</strain>
    </source>
</reference>
<evidence type="ECO:0000313" key="5">
    <source>
        <dbReference type="EMBL" id="MFC7748295.1"/>
    </source>
</evidence>
<keyword evidence="6" id="KW-1185">Reference proteome</keyword>
<proteinExistence type="predicted"/>
<dbReference type="InterPro" id="IPR003646">
    <property type="entry name" value="SH3-like_bac-type"/>
</dbReference>
<evidence type="ECO:0000313" key="6">
    <source>
        <dbReference type="Proteomes" id="UP001596620"/>
    </source>
</evidence>
<accession>A0ABW2V0H6</accession>
<dbReference type="Gene3D" id="3.40.80.10">
    <property type="entry name" value="Peptidoglycan recognition protein-like"/>
    <property type="match status" value="1"/>
</dbReference>
<dbReference type="RefSeq" id="WP_382361591.1">
    <property type="nucleotide sequence ID" value="NZ_JBHTGR010000057.1"/>
</dbReference>
<feature type="domain" description="SH3b" evidence="4">
    <location>
        <begin position="284"/>
        <end position="353"/>
    </location>
</feature>
<dbReference type="SUPFAM" id="SSF55846">
    <property type="entry name" value="N-acetylmuramoyl-L-alanine amidase-like"/>
    <property type="match status" value="1"/>
</dbReference>
<feature type="region of interest" description="Disordered" evidence="3">
    <location>
        <begin position="174"/>
        <end position="197"/>
    </location>
</feature>
<dbReference type="InterPro" id="IPR036505">
    <property type="entry name" value="Amidase/PGRP_sf"/>
</dbReference>
<protein>
    <recommendedName>
        <fullName evidence="2">Autolysin</fullName>
    </recommendedName>
    <alternativeName>
        <fullName evidence="1">Cell wall hydrolase</fullName>
    </alternativeName>
</protein>
<evidence type="ECO:0000256" key="3">
    <source>
        <dbReference type="SAM" id="MobiDB-lite"/>
    </source>
</evidence>
<name>A0ABW2V0H6_9BACI</name>
<sequence length="353" mass="38900">MNLNIDKDFLTGLPEDTFENGKGNYEMVVAHETAVDDDSIERNKGVFGNNGWQDMSAYPHFFVDHTGIWQCASLDYQAWGAGQPANSMAVHVELCRRSNEDEFEQSMKYYTQLIAWLLNRRNLKFKHLGTFYTHQDVSENLGGTNHQDPVAYLKSHGVSVSDLIDQVKASMDSKDVSVKHSASKSNHHSDNNNGGAKMVKLPASADTWKTYKLNVQPVSKNSDWSLTPARYDGLEYKILDEPYNNVVTIDTSKGKRNIYVAPDTNAEIVNGNVLSNNSKSGNAGKLKIVGVSNAAIVMDSPNRNNSNNLGTASLGSTLPLNGSVKGKNSSSGYWEVKYDGQLGYITGKYGKQV</sequence>
<dbReference type="Proteomes" id="UP001596620">
    <property type="component" value="Unassembled WGS sequence"/>
</dbReference>
<dbReference type="Pfam" id="PF01510">
    <property type="entry name" value="Amidase_2"/>
    <property type="match status" value="1"/>
</dbReference>
<dbReference type="SMART" id="SM00644">
    <property type="entry name" value="Ami_2"/>
    <property type="match status" value="1"/>
</dbReference>
<dbReference type="CDD" id="cd06583">
    <property type="entry name" value="PGRP"/>
    <property type="match status" value="1"/>
</dbReference>